<evidence type="ECO:0000313" key="2">
    <source>
        <dbReference type="Proteomes" id="UP000288805"/>
    </source>
</evidence>
<reference evidence="1 2" key="1">
    <citation type="journal article" date="2018" name="PLoS Genet.">
        <title>Population sequencing reveals clonal diversity and ancestral inbreeding in the grapevine cultivar Chardonnay.</title>
        <authorList>
            <person name="Roach M.J."/>
            <person name="Johnson D.L."/>
            <person name="Bohlmann J."/>
            <person name="van Vuuren H.J."/>
            <person name="Jones S.J."/>
            <person name="Pretorius I.S."/>
            <person name="Schmidt S.A."/>
            <person name="Borneman A.R."/>
        </authorList>
    </citation>
    <scope>NUCLEOTIDE SEQUENCE [LARGE SCALE GENOMIC DNA]</scope>
    <source>
        <strain evidence="2">cv. Chardonnay</strain>
        <tissue evidence="1">Leaf</tissue>
    </source>
</reference>
<name>A0A438EU09_VITVI</name>
<dbReference type="Proteomes" id="UP000288805">
    <property type="component" value="Unassembled WGS sequence"/>
</dbReference>
<organism evidence="1 2">
    <name type="scientific">Vitis vinifera</name>
    <name type="common">Grape</name>
    <dbReference type="NCBI Taxonomy" id="29760"/>
    <lineage>
        <taxon>Eukaryota</taxon>
        <taxon>Viridiplantae</taxon>
        <taxon>Streptophyta</taxon>
        <taxon>Embryophyta</taxon>
        <taxon>Tracheophyta</taxon>
        <taxon>Spermatophyta</taxon>
        <taxon>Magnoliopsida</taxon>
        <taxon>eudicotyledons</taxon>
        <taxon>Gunneridae</taxon>
        <taxon>Pentapetalae</taxon>
        <taxon>rosids</taxon>
        <taxon>Vitales</taxon>
        <taxon>Vitaceae</taxon>
        <taxon>Viteae</taxon>
        <taxon>Vitis</taxon>
    </lineage>
</organism>
<evidence type="ECO:0000313" key="1">
    <source>
        <dbReference type="EMBL" id="RVW51142.1"/>
    </source>
</evidence>
<dbReference type="AlphaFoldDB" id="A0A438EU09"/>
<protein>
    <submittedName>
        <fullName evidence="1">Uncharacterized protein</fullName>
    </submittedName>
</protein>
<dbReference type="EMBL" id="QGNW01001187">
    <property type="protein sequence ID" value="RVW51142.1"/>
    <property type="molecule type" value="Genomic_DNA"/>
</dbReference>
<sequence length="208" mass="22723">MIMSWLINSMNNDIGENFLLFGTAKDIWDAAKETYSVLKILQNCFRLNQLYMTSAKESSQLLSITTHSQGGFFRVRREESRKKVMMGSKEQPAPTLDASALAARSFNSSGEIVRNGIGLGVIIVRNQAIIRRLAGSFMANLLIGNQSHGFDRDGRAHVAANSESTSVPEPSPFNKEQMEMLQKLLSQVGSGSTTGVAFTANRGGMSRG</sequence>
<comment type="caution">
    <text evidence="1">The sequence shown here is derived from an EMBL/GenBank/DDBJ whole genome shotgun (WGS) entry which is preliminary data.</text>
</comment>
<gene>
    <name evidence="1" type="ORF">CK203_078122</name>
</gene>
<proteinExistence type="predicted"/>
<accession>A0A438EU09</accession>